<dbReference type="InterPro" id="IPR029057">
    <property type="entry name" value="PRTase-like"/>
</dbReference>
<feature type="binding site" evidence="7">
    <location>
        <position position="140"/>
    </location>
    <ligand>
        <name>orotate</name>
        <dbReference type="ChEBI" id="CHEBI:30839"/>
    </ligand>
</feature>
<evidence type="ECO:0000256" key="4">
    <source>
        <dbReference type="ARBA" id="ARBA00022679"/>
    </source>
</evidence>
<dbReference type="EMBL" id="BCMS01000001">
    <property type="protein sequence ID" value="GAQ20383.1"/>
    <property type="molecule type" value="Genomic_DNA"/>
</dbReference>
<keyword evidence="3 7" id="KW-0328">Glycosyltransferase</keyword>
<comment type="catalytic activity">
    <reaction evidence="7">
        <text>orotidine 5'-phosphate + diphosphate = orotate + 5-phospho-alpha-D-ribose 1-diphosphate</text>
        <dbReference type="Rhea" id="RHEA:10380"/>
        <dbReference type="ChEBI" id="CHEBI:30839"/>
        <dbReference type="ChEBI" id="CHEBI:33019"/>
        <dbReference type="ChEBI" id="CHEBI:57538"/>
        <dbReference type="ChEBI" id="CHEBI:58017"/>
        <dbReference type="EC" id="2.4.2.10"/>
    </reaction>
</comment>
<name>A0A100HGR8_9DEIO</name>
<comment type="caution">
    <text evidence="7">Lacks conserved residue(s) required for the propagation of feature annotation.</text>
</comment>
<dbReference type="SUPFAM" id="SSF53271">
    <property type="entry name" value="PRTase-like"/>
    <property type="match status" value="1"/>
</dbReference>
<dbReference type="PANTHER" id="PTHR19278:SF9">
    <property type="entry name" value="URIDINE 5'-MONOPHOSPHATE SYNTHASE"/>
    <property type="match status" value="1"/>
</dbReference>
<comment type="cofactor">
    <cofactor evidence="7">
        <name>Mg(2+)</name>
        <dbReference type="ChEBI" id="CHEBI:18420"/>
    </cofactor>
</comment>
<dbReference type="Pfam" id="PF00156">
    <property type="entry name" value="Pribosyltran"/>
    <property type="match status" value="1"/>
</dbReference>
<dbReference type="HAMAP" id="MF_01208">
    <property type="entry name" value="PyrE"/>
    <property type="match status" value="1"/>
</dbReference>
<evidence type="ECO:0000256" key="5">
    <source>
        <dbReference type="ARBA" id="ARBA00022842"/>
    </source>
</evidence>
<feature type="binding site" evidence="7">
    <location>
        <position position="168"/>
    </location>
    <ligand>
        <name>orotate</name>
        <dbReference type="ChEBI" id="CHEBI:30839"/>
    </ligand>
</feature>
<dbReference type="GO" id="GO:0004588">
    <property type="term" value="F:orotate phosphoribosyltransferase activity"/>
    <property type="evidence" value="ECO:0007669"/>
    <property type="project" value="UniProtKB-UniRule"/>
</dbReference>
<dbReference type="GO" id="GO:0044205">
    <property type="term" value="P:'de novo' UMP biosynthetic process"/>
    <property type="evidence" value="ECO:0007669"/>
    <property type="project" value="UniProtKB-UniRule"/>
</dbReference>
<keyword evidence="6 7" id="KW-0665">Pyrimidine biosynthesis</keyword>
<dbReference type="CDD" id="cd06223">
    <property type="entry name" value="PRTases_typeI"/>
    <property type="match status" value="1"/>
</dbReference>
<keyword evidence="10" id="KW-1185">Reference proteome</keyword>
<dbReference type="PANTHER" id="PTHR19278">
    <property type="entry name" value="OROTATE PHOSPHORIBOSYLTRANSFERASE"/>
    <property type="match status" value="1"/>
</dbReference>
<comment type="similarity">
    <text evidence="7">Belongs to the purine/pyrimidine phosphoribosyltransferase family. PyrE subfamily.</text>
</comment>
<dbReference type="AlphaFoldDB" id="A0A100HGR8"/>
<evidence type="ECO:0000256" key="6">
    <source>
        <dbReference type="ARBA" id="ARBA00022975"/>
    </source>
</evidence>
<evidence type="ECO:0000259" key="8">
    <source>
        <dbReference type="Pfam" id="PF00156"/>
    </source>
</evidence>
<gene>
    <name evidence="7" type="primary">pyrE</name>
    <name evidence="9" type="ORF">DEIGR_100410</name>
</gene>
<evidence type="ECO:0000256" key="7">
    <source>
        <dbReference type="HAMAP-Rule" id="MF_01208"/>
    </source>
</evidence>
<evidence type="ECO:0000256" key="2">
    <source>
        <dbReference type="ARBA" id="ARBA00011971"/>
    </source>
</evidence>
<organism evidence="9 10">
    <name type="scientific">Deinococcus grandis</name>
    <dbReference type="NCBI Taxonomy" id="57498"/>
    <lineage>
        <taxon>Bacteria</taxon>
        <taxon>Thermotogati</taxon>
        <taxon>Deinococcota</taxon>
        <taxon>Deinococci</taxon>
        <taxon>Deinococcales</taxon>
        <taxon>Deinococcaceae</taxon>
        <taxon>Deinococcus</taxon>
    </lineage>
</organism>
<dbReference type="GO" id="GO:0000287">
    <property type="term" value="F:magnesium ion binding"/>
    <property type="evidence" value="ECO:0007669"/>
    <property type="project" value="UniProtKB-UniRule"/>
</dbReference>
<evidence type="ECO:0000313" key="10">
    <source>
        <dbReference type="Proteomes" id="UP000056209"/>
    </source>
</evidence>
<comment type="caution">
    <text evidence="9">The sequence shown here is derived from an EMBL/GenBank/DDBJ whole genome shotgun (WGS) entry which is preliminary data.</text>
</comment>
<keyword evidence="4 7" id="KW-0808">Transferase</keyword>
<dbReference type="Proteomes" id="UP000056209">
    <property type="component" value="Unassembled WGS sequence"/>
</dbReference>
<dbReference type="EC" id="2.4.2.10" evidence="2 7"/>
<proteinExistence type="inferred from homology"/>
<feature type="binding site" description="in other chain" evidence="7">
    <location>
        <position position="112"/>
    </location>
    <ligand>
        <name>5-phospho-alpha-D-ribose 1-diphosphate</name>
        <dbReference type="ChEBI" id="CHEBI:58017"/>
        <note>ligand shared between dimeric partners</note>
    </ligand>
</feature>
<comment type="subunit">
    <text evidence="7">Homodimer.</text>
</comment>
<protein>
    <recommendedName>
        <fullName evidence="2 7">Orotate phosphoribosyltransferase</fullName>
        <shortName evidence="7">OPRT</shortName>
        <shortName evidence="7">OPRTase</shortName>
        <ecNumber evidence="2 7">2.4.2.10</ecNumber>
    </recommendedName>
</protein>
<dbReference type="UniPathway" id="UPA00070">
    <property type="reaction ID" value="UER00119"/>
</dbReference>
<evidence type="ECO:0000256" key="3">
    <source>
        <dbReference type="ARBA" id="ARBA00022676"/>
    </source>
</evidence>
<comment type="function">
    <text evidence="7">Catalyzes the transfer of a ribosyl phosphate group from 5-phosphoribose 1-diphosphate to orotate, leading to the formation of orotidine monophosphate (OMP).</text>
</comment>
<dbReference type="InterPro" id="IPR006273">
    <property type="entry name" value="Orotate_PRibTrfase_bac"/>
</dbReference>
<feature type="domain" description="Phosphoribosyltransferase" evidence="8">
    <location>
        <begin position="57"/>
        <end position="181"/>
    </location>
</feature>
<evidence type="ECO:0000313" key="9">
    <source>
        <dbReference type="EMBL" id="GAQ20383.1"/>
    </source>
</evidence>
<dbReference type="NCBIfam" id="TIGR01367">
    <property type="entry name" value="pyrE_Therm"/>
    <property type="match status" value="1"/>
</dbReference>
<accession>A0A100HGR8</accession>
<dbReference type="InterPro" id="IPR000836">
    <property type="entry name" value="PRTase_dom"/>
</dbReference>
<keyword evidence="5 7" id="KW-0460">Magnesium</keyword>
<comment type="pathway">
    <text evidence="1 7">Pyrimidine metabolism; UMP biosynthesis via de novo pathway; UMP from orotate: step 1/2.</text>
</comment>
<dbReference type="Gene3D" id="3.40.50.2020">
    <property type="match status" value="1"/>
</dbReference>
<dbReference type="GO" id="GO:0019856">
    <property type="term" value="P:pyrimidine nucleobase biosynthetic process"/>
    <property type="evidence" value="ECO:0007669"/>
    <property type="project" value="InterPro"/>
</dbReference>
<feature type="binding site" description="in other chain" evidence="7">
    <location>
        <begin position="136"/>
        <end position="144"/>
    </location>
    <ligand>
        <name>5-phospho-alpha-D-ribose 1-diphosphate</name>
        <dbReference type="ChEBI" id="CHEBI:58017"/>
        <note>ligand shared between dimeric partners</note>
    </ligand>
</feature>
<sequence>MMPGPARQEWDTGTMTHADPTSLDILDLYRQAGAYHEGHFLLASGRHSPKFLQSTTVLQYPQYTEQIGRALAGALRGAGIDAQLVIGPAMGGVVLAYETARHYGTRAIFAEKDGQGGMKIREAFTLQPGETFVAVEDVLTTGGSVLKAVRAAEAAGGRCVGIACIVDRRADGGDLQGYPLVALTRLVFDTYPPDAVPAWLAALPLQEI</sequence>
<dbReference type="InterPro" id="IPR023031">
    <property type="entry name" value="OPRT"/>
</dbReference>
<reference evidence="10" key="1">
    <citation type="submission" date="2015-11" db="EMBL/GenBank/DDBJ databases">
        <title>Draft Genome Sequence of the Radioresistant Bacterium Deinococcus grandis, Isolated from Freshwater Fish in Japan.</title>
        <authorList>
            <person name="Satoh K."/>
            <person name="Onodera T."/>
            <person name="Omoso K."/>
            <person name="Takeda-Yano K."/>
            <person name="Katayama T."/>
            <person name="Oono Y."/>
            <person name="Narumi I."/>
        </authorList>
    </citation>
    <scope>NUCLEOTIDE SEQUENCE [LARGE SCALE GENOMIC DNA]</scope>
    <source>
        <strain evidence="10">ATCC 43672</strain>
    </source>
</reference>
<evidence type="ECO:0000256" key="1">
    <source>
        <dbReference type="ARBA" id="ARBA00004889"/>
    </source>
</evidence>